<evidence type="ECO:0000313" key="3">
    <source>
        <dbReference type="Proteomes" id="UP001303160"/>
    </source>
</evidence>
<keyword evidence="1" id="KW-0732">Signal</keyword>
<dbReference type="EMBL" id="MU863951">
    <property type="protein sequence ID" value="KAK4198110.1"/>
    <property type="molecule type" value="Genomic_DNA"/>
</dbReference>
<feature type="chain" id="PRO_5043029998" description="Small secreted protein" evidence="1">
    <location>
        <begin position="19"/>
        <end position="172"/>
    </location>
</feature>
<proteinExistence type="predicted"/>
<reference evidence="2" key="1">
    <citation type="journal article" date="2023" name="Mol. Phylogenet. Evol.">
        <title>Genome-scale phylogeny and comparative genomics of the fungal order Sordariales.</title>
        <authorList>
            <person name="Hensen N."/>
            <person name="Bonometti L."/>
            <person name="Westerberg I."/>
            <person name="Brannstrom I.O."/>
            <person name="Guillou S."/>
            <person name="Cros-Aarteil S."/>
            <person name="Calhoun S."/>
            <person name="Haridas S."/>
            <person name="Kuo A."/>
            <person name="Mondo S."/>
            <person name="Pangilinan J."/>
            <person name="Riley R."/>
            <person name="LaButti K."/>
            <person name="Andreopoulos B."/>
            <person name="Lipzen A."/>
            <person name="Chen C."/>
            <person name="Yan M."/>
            <person name="Daum C."/>
            <person name="Ng V."/>
            <person name="Clum A."/>
            <person name="Steindorff A."/>
            <person name="Ohm R.A."/>
            <person name="Martin F."/>
            <person name="Silar P."/>
            <person name="Natvig D.O."/>
            <person name="Lalanne C."/>
            <person name="Gautier V."/>
            <person name="Ament-Velasquez S.L."/>
            <person name="Kruys A."/>
            <person name="Hutchinson M.I."/>
            <person name="Powell A.J."/>
            <person name="Barry K."/>
            <person name="Miller A.N."/>
            <person name="Grigoriev I.V."/>
            <person name="Debuchy R."/>
            <person name="Gladieux P."/>
            <person name="Hiltunen Thoren M."/>
            <person name="Johannesson H."/>
        </authorList>
    </citation>
    <scope>NUCLEOTIDE SEQUENCE</scope>
    <source>
        <strain evidence="2">CBS 315.58</strain>
    </source>
</reference>
<sequence length="172" mass="18661">MHTTATALLSLFALPCLSRPVDDPVMSLPANTTTNPQIVGVPEGPAGISALSEVWTIQGARRVCYANNTKCDWTFTVNTNSVYAPVPCMVTILSDAEHKVPASQNNMEGAVCGPYRVSAGWSSVFGVDNGFTVLPVTDMERKMAVYPSYEDKRVEKGEVVVPDLRLPVKTWQ</sequence>
<organism evidence="2 3">
    <name type="scientific">Triangularia verruculosa</name>
    <dbReference type="NCBI Taxonomy" id="2587418"/>
    <lineage>
        <taxon>Eukaryota</taxon>
        <taxon>Fungi</taxon>
        <taxon>Dikarya</taxon>
        <taxon>Ascomycota</taxon>
        <taxon>Pezizomycotina</taxon>
        <taxon>Sordariomycetes</taxon>
        <taxon>Sordariomycetidae</taxon>
        <taxon>Sordariales</taxon>
        <taxon>Podosporaceae</taxon>
        <taxon>Triangularia</taxon>
    </lineage>
</organism>
<dbReference type="AlphaFoldDB" id="A0AAN6XEU5"/>
<evidence type="ECO:0000256" key="1">
    <source>
        <dbReference type="SAM" id="SignalP"/>
    </source>
</evidence>
<name>A0AAN6XEU5_9PEZI</name>
<evidence type="ECO:0008006" key="4">
    <source>
        <dbReference type="Google" id="ProtNLM"/>
    </source>
</evidence>
<feature type="signal peptide" evidence="1">
    <location>
        <begin position="1"/>
        <end position="18"/>
    </location>
</feature>
<comment type="caution">
    <text evidence="2">The sequence shown here is derived from an EMBL/GenBank/DDBJ whole genome shotgun (WGS) entry which is preliminary data.</text>
</comment>
<dbReference type="Proteomes" id="UP001303160">
    <property type="component" value="Unassembled WGS sequence"/>
</dbReference>
<accession>A0AAN6XEU5</accession>
<reference evidence="2" key="2">
    <citation type="submission" date="2023-05" db="EMBL/GenBank/DDBJ databases">
        <authorList>
            <consortium name="Lawrence Berkeley National Laboratory"/>
            <person name="Steindorff A."/>
            <person name="Hensen N."/>
            <person name="Bonometti L."/>
            <person name="Westerberg I."/>
            <person name="Brannstrom I.O."/>
            <person name="Guillou S."/>
            <person name="Cros-Aarteil S."/>
            <person name="Calhoun S."/>
            <person name="Haridas S."/>
            <person name="Kuo A."/>
            <person name="Mondo S."/>
            <person name="Pangilinan J."/>
            <person name="Riley R."/>
            <person name="Labutti K."/>
            <person name="Andreopoulos B."/>
            <person name="Lipzen A."/>
            <person name="Chen C."/>
            <person name="Yanf M."/>
            <person name="Daum C."/>
            <person name="Ng V."/>
            <person name="Clum A."/>
            <person name="Ohm R."/>
            <person name="Martin F."/>
            <person name="Silar P."/>
            <person name="Natvig D."/>
            <person name="Lalanne C."/>
            <person name="Gautier V."/>
            <person name="Ament-Velasquez S.L."/>
            <person name="Kruys A."/>
            <person name="Hutchinson M.I."/>
            <person name="Powell A.J."/>
            <person name="Barry K."/>
            <person name="Miller A.N."/>
            <person name="Grigoriev I.V."/>
            <person name="Debuchy R."/>
            <person name="Gladieux P."/>
            <person name="Thoren M.H."/>
            <person name="Johannesson H."/>
        </authorList>
    </citation>
    <scope>NUCLEOTIDE SEQUENCE</scope>
    <source>
        <strain evidence="2">CBS 315.58</strain>
    </source>
</reference>
<keyword evidence="3" id="KW-1185">Reference proteome</keyword>
<evidence type="ECO:0000313" key="2">
    <source>
        <dbReference type="EMBL" id="KAK4198110.1"/>
    </source>
</evidence>
<protein>
    <recommendedName>
        <fullName evidence="4">Small secreted protein</fullName>
    </recommendedName>
</protein>
<gene>
    <name evidence="2" type="ORF">QBC40DRAFT_179414</name>
</gene>